<reference evidence="3" key="1">
    <citation type="journal article" date="2011" name="Appl. Environ. Microbiol.">
        <title>Common ancestry and novel genetic traits of Francisella novicida-like isolates from North America and Australia as revealed by comparative genomic analyses.</title>
        <authorList>
            <person name="Siddaramappa S."/>
            <person name="Challacombe J.F."/>
            <person name="Petersen J.M."/>
            <person name="Pillai S."/>
            <person name="Hogg G."/>
            <person name="Kuske C.R."/>
        </authorList>
    </citation>
    <scope>NUCLEOTIDE SEQUENCE [LARGE SCALE GENOMIC DNA]</scope>
    <source>
        <strain evidence="3">3523</strain>
    </source>
</reference>
<name>F4BJ07_9GAMM</name>
<gene>
    <name evidence="2" type="ordered locus">FN3523_0294</name>
</gene>
<dbReference type="AlphaFoldDB" id="F4BJ07"/>
<proteinExistence type="predicted"/>
<protein>
    <submittedName>
        <fullName evidence="2">Hypothetical membrane protein</fullName>
    </submittedName>
</protein>
<evidence type="ECO:0000256" key="1">
    <source>
        <dbReference type="SAM" id="Phobius"/>
    </source>
</evidence>
<dbReference type="PATRIC" id="fig|676032.3.peg.296"/>
<feature type="transmembrane region" description="Helical" evidence="1">
    <location>
        <begin position="52"/>
        <end position="78"/>
    </location>
</feature>
<dbReference type="EMBL" id="CP002558">
    <property type="protein sequence ID" value="AEB28151.1"/>
    <property type="molecule type" value="Genomic_DNA"/>
</dbReference>
<dbReference type="InterPro" id="IPR025557">
    <property type="entry name" value="DUF4282"/>
</dbReference>
<keyword evidence="1" id="KW-1133">Transmembrane helix</keyword>
<dbReference type="Pfam" id="PF14110">
    <property type="entry name" value="DUF4282"/>
    <property type="match status" value="1"/>
</dbReference>
<feature type="transmembrane region" description="Helical" evidence="1">
    <location>
        <begin position="23"/>
        <end position="46"/>
    </location>
</feature>
<evidence type="ECO:0000313" key="3">
    <source>
        <dbReference type="Proteomes" id="UP000008303"/>
    </source>
</evidence>
<dbReference type="eggNOG" id="ENOG5033BCB">
    <property type="taxonomic scope" value="Bacteria"/>
</dbReference>
<keyword evidence="1" id="KW-0472">Membrane</keyword>
<organism evidence="2 3">
    <name type="scientific">Francisella hispaniensis</name>
    <dbReference type="NCBI Taxonomy" id="622488"/>
    <lineage>
        <taxon>Bacteria</taxon>
        <taxon>Pseudomonadati</taxon>
        <taxon>Pseudomonadota</taxon>
        <taxon>Gammaproteobacteria</taxon>
        <taxon>Thiotrichales</taxon>
        <taxon>Francisellaceae</taxon>
        <taxon>Francisella</taxon>
    </lineage>
</organism>
<keyword evidence="1" id="KW-0812">Transmembrane</keyword>
<dbReference type="Proteomes" id="UP000008303">
    <property type="component" value="Chromosome"/>
</dbReference>
<dbReference type="RefSeq" id="WP_014547616.1">
    <property type="nucleotide sequence ID" value="NC_017449.1"/>
</dbReference>
<accession>F4BJ07</accession>
<sequence>MNETTNQNPVVNFLKKFISFESFLTPSIIVFIFWLSIIGVCFSGLAAFFSGYFIAGILEIILGAIFVKVFCEILIVLFKINDSLKEIAKNTRK</sequence>
<dbReference type="KEGG" id="fcn:FN3523_0294"/>
<dbReference type="HOGENOM" id="CLU_169571_1_0_6"/>
<evidence type="ECO:0000313" key="2">
    <source>
        <dbReference type="EMBL" id="AEB28151.1"/>
    </source>
</evidence>